<dbReference type="InterPro" id="IPR020103">
    <property type="entry name" value="PsdUridine_synth_cat_dom_sf"/>
</dbReference>
<evidence type="ECO:0000256" key="1">
    <source>
        <dbReference type="ARBA" id="ARBA00009375"/>
    </source>
</evidence>
<dbReference type="AlphaFoldDB" id="A0AAW3JUA3"/>
<accession>A0AAW3JUA3</accession>
<proteinExistence type="inferred from homology"/>
<evidence type="ECO:0000256" key="6">
    <source>
        <dbReference type="PIRSR" id="PIRSR001430-2"/>
    </source>
</evidence>
<evidence type="ECO:0000256" key="2">
    <source>
        <dbReference type="ARBA" id="ARBA00022694"/>
    </source>
</evidence>
<sequence length="307" mass="34496">MKRIKLTVAYDGTNYHGWQIQPNADTIEGELNKAISELTGEQIEVIGASRTDAGVHALGNVAVFDTESRIPGEKFSYALNQRLPDDIIIQKSEEVDRDFHPRYQECRKTYEYTILNRRFPLPEYRNTAHFDYGNLDIEAMKKACKAFIGEHDFAGFCSAGAQVKTTVRTIYSLEVEGMELGGVQRENHAEKKTECEKISDDVNIKADEEQENNGLINIKVDEEQENTRLANIKVDGGQENNRLIKIRVNGNGFLYNMVRIIAGTLLEVGKGNVAPEQMEDIIKSADRKEAGPTAPAKGLKLVEIRYV</sequence>
<dbReference type="PANTHER" id="PTHR11142">
    <property type="entry name" value="PSEUDOURIDYLATE SYNTHASE"/>
    <property type="match status" value="1"/>
</dbReference>
<keyword evidence="10" id="KW-1185">Reference proteome</keyword>
<evidence type="ECO:0000256" key="3">
    <source>
        <dbReference type="ARBA" id="ARBA00023235"/>
    </source>
</evidence>
<name>A0AAW3JUA3_9FIRM</name>
<dbReference type="InterPro" id="IPR020094">
    <property type="entry name" value="TruA/RsuA/RluB/E/F_N"/>
</dbReference>
<comment type="caution">
    <text evidence="9">The sequence shown here is derived from an EMBL/GenBank/DDBJ whole genome shotgun (WGS) entry which is preliminary data.</text>
</comment>
<evidence type="ECO:0000256" key="5">
    <source>
        <dbReference type="PIRSR" id="PIRSR001430-1"/>
    </source>
</evidence>
<dbReference type="PIRSF" id="PIRSF001430">
    <property type="entry name" value="tRNA_psdUrid_synth"/>
    <property type="match status" value="1"/>
</dbReference>
<comment type="function">
    <text evidence="4">Formation of pseudouridine at positions 38, 39 and 40 in the anticodon stem and loop of transfer RNAs.</text>
</comment>
<dbReference type="CDD" id="cd02570">
    <property type="entry name" value="PseudoU_synth_EcTruA"/>
    <property type="match status" value="1"/>
</dbReference>
<dbReference type="Gene3D" id="3.30.70.660">
    <property type="entry name" value="Pseudouridine synthase I, catalytic domain, C-terminal subdomain"/>
    <property type="match status" value="1"/>
</dbReference>
<evidence type="ECO:0000313" key="9">
    <source>
        <dbReference type="EMBL" id="KQC85289.1"/>
    </source>
</evidence>
<reference evidence="9 10" key="1">
    <citation type="submission" date="2015-10" db="EMBL/GenBank/DDBJ databases">
        <title>Butyribacter intestini gen. nov., sp. nov., a butyric acid-producing bacterium of the family Lachnospiraceae isolated from the human faeces.</title>
        <authorList>
            <person name="Zou Y."/>
            <person name="Xue W."/>
            <person name="Luo G."/>
            <person name="Lv M."/>
        </authorList>
    </citation>
    <scope>NUCLEOTIDE SEQUENCE [LARGE SCALE GENOMIC DNA]</scope>
    <source>
        <strain evidence="9 10">TF01-11</strain>
    </source>
</reference>
<dbReference type="GO" id="GO:0031119">
    <property type="term" value="P:tRNA pseudouridine synthesis"/>
    <property type="evidence" value="ECO:0007669"/>
    <property type="project" value="UniProtKB-UniRule"/>
</dbReference>
<dbReference type="EMBL" id="LLKB01000005">
    <property type="protein sequence ID" value="KQC85289.1"/>
    <property type="molecule type" value="Genomic_DNA"/>
</dbReference>
<dbReference type="FunFam" id="3.30.70.580:FF:000001">
    <property type="entry name" value="tRNA pseudouridine synthase A"/>
    <property type="match status" value="1"/>
</dbReference>
<feature type="domain" description="Pseudouridine synthase I TruA alpha/beta" evidence="8">
    <location>
        <begin position="143"/>
        <end position="306"/>
    </location>
</feature>
<feature type="domain" description="Pseudouridine synthase I TruA alpha/beta" evidence="8">
    <location>
        <begin position="8"/>
        <end position="104"/>
    </location>
</feature>
<keyword evidence="2 4" id="KW-0819">tRNA processing</keyword>
<dbReference type="InterPro" id="IPR020095">
    <property type="entry name" value="PsdUridine_synth_TruA_C"/>
</dbReference>
<dbReference type="NCBIfam" id="TIGR00071">
    <property type="entry name" value="hisT_truA"/>
    <property type="match status" value="1"/>
</dbReference>
<dbReference type="HAMAP" id="MF_00171">
    <property type="entry name" value="TruA"/>
    <property type="match status" value="1"/>
</dbReference>
<gene>
    <name evidence="4" type="primary">truA</name>
    <name evidence="9" type="ORF">APZ18_11420</name>
</gene>
<comment type="caution">
    <text evidence="4">Lacks conserved residue(s) required for the propagation of feature annotation.</text>
</comment>
<dbReference type="GO" id="GO:0003723">
    <property type="term" value="F:RNA binding"/>
    <property type="evidence" value="ECO:0007669"/>
    <property type="project" value="InterPro"/>
</dbReference>
<dbReference type="InterPro" id="IPR020097">
    <property type="entry name" value="PsdUridine_synth_TruA_a/b_dom"/>
</dbReference>
<dbReference type="PANTHER" id="PTHR11142:SF0">
    <property type="entry name" value="TRNA PSEUDOURIDINE SYNTHASE-LIKE 1"/>
    <property type="match status" value="1"/>
</dbReference>
<dbReference type="GO" id="GO:0160147">
    <property type="term" value="F:tRNA pseudouridine(38-40) synthase activity"/>
    <property type="evidence" value="ECO:0007669"/>
    <property type="project" value="UniProtKB-EC"/>
</dbReference>
<comment type="catalytic activity">
    <reaction evidence="4 7">
        <text>uridine(38/39/40) in tRNA = pseudouridine(38/39/40) in tRNA</text>
        <dbReference type="Rhea" id="RHEA:22376"/>
        <dbReference type="Rhea" id="RHEA-COMP:10085"/>
        <dbReference type="Rhea" id="RHEA-COMP:10087"/>
        <dbReference type="ChEBI" id="CHEBI:65314"/>
        <dbReference type="ChEBI" id="CHEBI:65315"/>
        <dbReference type="EC" id="5.4.99.12"/>
    </reaction>
</comment>
<comment type="subunit">
    <text evidence="4">Homodimer.</text>
</comment>
<protein>
    <recommendedName>
        <fullName evidence="4">tRNA pseudouridine synthase A</fullName>
        <ecNumber evidence="4">5.4.99.12</ecNumber>
    </recommendedName>
    <alternativeName>
        <fullName evidence="4">tRNA pseudouridine(38-40) synthase</fullName>
    </alternativeName>
    <alternativeName>
        <fullName evidence="4">tRNA pseudouridylate synthase I</fullName>
    </alternativeName>
    <alternativeName>
        <fullName evidence="4">tRNA-uridine isomerase I</fullName>
    </alternativeName>
</protein>
<feature type="active site" description="Nucleophile" evidence="4 5">
    <location>
        <position position="52"/>
    </location>
</feature>
<feature type="binding site" evidence="4 6">
    <location>
        <position position="110"/>
    </location>
    <ligand>
        <name>substrate</name>
    </ligand>
</feature>
<dbReference type="RefSeq" id="WP_055945051.1">
    <property type="nucleotide sequence ID" value="NZ_JAQDCV010000007.1"/>
</dbReference>
<dbReference type="Proteomes" id="UP000050833">
    <property type="component" value="Unassembled WGS sequence"/>
</dbReference>
<evidence type="ECO:0000259" key="8">
    <source>
        <dbReference type="Pfam" id="PF01416"/>
    </source>
</evidence>
<dbReference type="SUPFAM" id="SSF55120">
    <property type="entry name" value="Pseudouridine synthase"/>
    <property type="match status" value="1"/>
</dbReference>
<dbReference type="InterPro" id="IPR001406">
    <property type="entry name" value="PsdUridine_synth_TruA"/>
</dbReference>
<evidence type="ECO:0000313" key="10">
    <source>
        <dbReference type="Proteomes" id="UP000050833"/>
    </source>
</evidence>
<dbReference type="EC" id="5.4.99.12" evidence="4"/>
<evidence type="ECO:0000256" key="4">
    <source>
        <dbReference type="HAMAP-Rule" id="MF_00171"/>
    </source>
</evidence>
<organism evidence="9 10">
    <name type="scientific">Butyribacter intestini</name>
    <dbReference type="NCBI Taxonomy" id="1703332"/>
    <lineage>
        <taxon>Bacteria</taxon>
        <taxon>Bacillati</taxon>
        <taxon>Bacillota</taxon>
        <taxon>Clostridia</taxon>
        <taxon>Lachnospirales</taxon>
        <taxon>Lachnospiraceae</taxon>
        <taxon>Butyribacter</taxon>
    </lineage>
</organism>
<evidence type="ECO:0000256" key="7">
    <source>
        <dbReference type="RuleBase" id="RU003792"/>
    </source>
</evidence>
<comment type="similarity">
    <text evidence="1 4 7">Belongs to the tRNA pseudouridine synthase TruA family.</text>
</comment>
<dbReference type="Pfam" id="PF01416">
    <property type="entry name" value="PseudoU_synth_1"/>
    <property type="match status" value="2"/>
</dbReference>
<keyword evidence="3 4" id="KW-0413">Isomerase</keyword>
<dbReference type="Gene3D" id="3.30.70.580">
    <property type="entry name" value="Pseudouridine synthase I, catalytic domain, N-terminal subdomain"/>
    <property type="match status" value="1"/>
</dbReference>